<proteinExistence type="predicted"/>
<dbReference type="EMBL" id="JBHUOM010000049">
    <property type="protein sequence ID" value="MFD2938241.1"/>
    <property type="molecule type" value="Genomic_DNA"/>
</dbReference>
<protein>
    <submittedName>
        <fullName evidence="1">Uncharacterized protein</fullName>
    </submittedName>
</protein>
<evidence type="ECO:0000313" key="1">
    <source>
        <dbReference type="EMBL" id="MFD2938241.1"/>
    </source>
</evidence>
<dbReference type="Proteomes" id="UP001597512">
    <property type="component" value="Unassembled WGS sequence"/>
</dbReference>
<reference evidence="2" key="1">
    <citation type="journal article" date="2019" name="Int. J. Syst. Evol. Microbiol.">
        <title>The Global Catalogue of Microorganisms (GCM) 10K type strain sequencing project: providing services to taxonomists for standard genome sequencing and annotation.</title>
        <authorList>
            <consortium name="The Broad Institute Genomics Platform"/>
            <consortium name="The Broad Institute Genome Sequencing Center for Infectious Disease"/>
            <person name="Wu L."/>
            <person name="Ma J."/>
        </authorList>
    </citation>
    <scope>NUCLEOTIDE SEQUENCE [LARGE SCALE GENOMIC DNA]</scope>
    <source>
        <strain evidence="2">KCTC 52490</strain>
    </source>
</reference>
<keyword evidence="2" id="KW-1185">Reference proteome</keyword>
<name>A0ABW6ARW2_9BACT</name>
<dbReference type="InterPro" id="IPR050900">
    <property type="entry name" value="Transposase_IS3/IS150/IS904"/>
</dbReference>
<dbReference type="InterPro" id="IPR012337">
    <property type="entry name" value="RNaseH-like_sf"/>
</dbReference>
<evidence type="ECO:0000313" key="2">
    <source>
        <dbReference type="Proteomes" id="UP001597512"/>
    </source>
</evidence>
<organism evidence="1 2">
    <name type="scientific">Spirosoma flavum</name>
    <dbReference type="NCBI Taxonomy" id="2048557"/>
    <lineage>
        <taxon>Bacteria</taxon>
        <taxon>Pseudomonadati</taxon>
        <taxon>Bacteroidota</taxon>
        <taxon>Cytophagia</taxon>
        <taxon>Cytophagales</taxon>
        <taxon>Cytophagaceae</taxon>
        <taxon>Spirosoma</taxon>
    </lineage>
</organism>
<sequence length="104" mass="11651">MSRTNDSTHGKGYWPNLLLNQLAPTALNAVWVSDIPYLPLVNGEWACLDLYTRCIVGWRVDNMEDALVIVPSRTTLQARQPSSGLIVLTKTGAVSMCRTIYKNW</sequence>
<gene>
    <name evidence="1" type="ORF">ACFS25_31045</name>
</gene>
<dbReference type="PANTHER" id="PTHR46889">
    <property type="entry name" value="TRANSPOSASE INSF FOR INSERTION SEQUENCE IS3B-RELATED"/>
    <property type="match status" value="1"/>
</dbReference>
<dbReference type="SUPFAM" id="SSF53098">
    <property type="entry name" value="Ribonuclease H-like"/>
    <property type="match status" value="1"/>
</dbReference>
<accession>A0ABW6ARW2</accession>
<comment type="caution">
    <text evidence="1">The sequence shown here is derived from an EMBL/GenBank/DDBJ whole genome shotgun (WGS) entry which is preliminary data.</text>
</comment>
<dbReference type="RefSeq" id="WP_381508996.1">
    <property type="nucleotide sequence ID" value="NZ_JBHUOM010000049.1"/>
</dbReference>